<keyword evidence="2" id="KW-0732">Signal</keyword>
<dbReference type="Proteomes" id="UP000318231">
    <property type="component" value="Chromosome"/>
</dbReference>
<dbReference type="EMBL" id="JAJBIS010000001">
    <property type="protein sequence ID" value="MCF1348852.1"/>
    <property type="molecule type" value="Genomic_DNA"/>
</dbReference>
<proteinExistence type="predicted"/>
<dbReference type="PROSITE" id="PS51257">
    <property type="entry name" value="PROKAR_LIPOPROTEIN"/>
    <property type="match status" value="1"/>
</dbReference>
<evidence type="ECO:0000313" key="6">
    <source>
        <dbReference type="EMBL" id="RCJ01350.1"/>
    </source>
</evidence>
<feature type="signal peptide" evidence="2">
    <location>
        <begin position="1"/>
        <end position="27"/>
    </location>
</feature>
<evidence type="ECO:0000313" key="5">
    <source>
        <dbReference type="EMBL" id="QDI64754.1"/>
    </source>
</evidence>
<dbReference type="InterPro" id="IPR009849">
    <property type="entry name" value="DUF1410"/>
</dbReference>
<evidence type="ECO:0000256" key="1">
    <source>
        <dbReference type="SAM" id="MobiDB-lite"/>
    </source>
</evidence>
<accession>A0AAP9D7B0</accession>
<evidence type="ECO:0000313" key="9">
    <source>
        <dbReference type="Proteomes" id="UP001201240"/>
    </source>
</evidence>
<dbReference type="Pfam" id="PF07198">
    <property type="entry name" value="DUF1410"/>
    <property type="match status" value="1"/>
</dbReference>
<sequence>MKILKNKKFWALTIGSALIGVSVIASVASCYGSNVQSKLSDKLVEDENNNYYVAYEITNYDKLKDSEKAQLEKISFATSITPVDKTKNSQVFNAKVNDGIIFNKQTKTFYIKLVRKPELGESIIILPSDSILKTHGFVVVNENLKFVKINKKGEVQTTPSKPAVEKKDNLLVKTVVFSKVVDAKSTLSFELSTLELADEAKVEISVELSTKKVDASDTKDVIAPTLAKAVLDKTTKKINVEISNLAQGQKYTVAKLTLNGKEIALSDEQKQVALSVTKEDNKENPTPLPPVPKANK</sequence>
<feature type="region of interest" description="Disordered" evidence="1">
    <location>
        <begin position="276"/>
        <end position="296"/>
    </location>
</feature>
<feature type="compositionally biased region" description="Pro residues" evidence="1">
    <location>
        <begin position="286"/>
        <end position="296"/>
    </location>
</feature>
<dbReference type="GeneID" id="93848661"/>
<dbReference type="Proteomes" id="UP001201240">
    <property type="component" value="Unassembled WGS sequence"/>
</dbReference>
<evidence type="ECO:0000313" key="4">
    <source>
        <dbReference type="EMBL" id="MCF1348852.1"/>
    </source>
</evidence>
<dbReference type="RefSeq" id="WP_004026130.1">
    <property type="nucleotide sequence ID" value="NZ_CAMXZD010000008.1"/>
</dbReference>
<dbReference type="NCBIfam" id="NF045871">
    <property type="entry name" value="MBA_Nterm_para"/>
    <property type="match status" value="1"/>
</dbReference>
<gene>
    <name evidence="6" type="ORF">DSQ42_00880</name>
    <name evidence="5" type="ORF">FJM05_00880</name>
    <name evidence="4" type="ORF">LH652_00890</name>
</gene>
<evidence type="ECO:0000313" key="7">
    <source>
        <dbReference type="Proteomes" id="UP000253077"/>
    </source>
</evidence>
<reference evidence="4 9" key="3">
    <citation type="submission" date="2021-10" db="EMBL/GenBank/DDBJ databases">
        <title>Sequencing the mobilome of antimicrobial resistant bacterial isolates spanning a range of GC content: The potential of a sustainable low cost, low infrastructure approach for surveillance with Oxford Nanopore sequencing.</title>
        <authorList>
            <person name="Sands K."/>
        </authorList>
    </citation>
    <scope>NUCLEOTIDE SEQUENCE [LARGE SCALE GENOMIC DNA]</scope>
    <source>
        <strain evidence="4 9">MIN-202</strain>
    </source>
</reference>
<dbReference type="AlphaFoldDB" id="A0AAP9D7B0"/>
<organism evidence="5 8">
    <name type="scientific">Ureaplasma urealyticum</name>
    <name type="common">Ureaplasma urealyticum biotype 2</name>
    <dbReference type="NCBI Taxonomy" id="2130"/>
    <lineage>
        <taxon>Bacteria</taxon>
        <taxon>Bacillati</taxon>
        <taxon>Mycoplasmatota</taxon>
        <taxon>Mycoplasmoidales</taxon>
        <taxon>Mycoplasmoidaceae</taxon>
        <taxon>Ureaplasma</taxon>
    </lineage>
</organism>
<feature type="chain" id="PRO_5044476110" evidence="2">
    <location>
        <begin position="28"/>
        <end position="296"/>
    </location>
</feature>
<dbReference type="Proteomes" id="UP000253077">
    <property type="component" value="Unassembled WGS sequence"/>
</dbReference>
<dbReference type="EMBL" id="CP041200">
    <property type="protein sequence ID" value="QDI64754.1"/>
    <property type="molecule type" value="Genomic_DNA"/>
</dbReference>
<evidence type="ECO:0000313" key="8">
    <source>
        <dbReference type="Proteomes" id="UP000318231"/>
    </source>
</evidence>
<protein>
    <submittedName>
        <fullName evidence="5">DUF1410 domain-containing protein</fullName>
    </submittedName>
</protein>
<reference evidence="6 7" key="1">
    <citation type="submission" date="2018-07" db="EMBL/GenBank/DDBJ databases">
        <title>Ureaplasma urealyticum 1000 the multidrug-resistant clinical isolate obtained from scrapings of the urogenital tract of a woman with inflammatory diseases of the reproductive organs.</title>
        <authorList>
            <person name="Kolesnikova E.A."/>
            <person name="Alekseeva A.E."/>
            <person name="Brusnigina N.F."/>
            <person name="Makhova M.A."/>
        </authorList>
    </citation>
    <scope>NUCLEOTIDE SEQUENCE [LARGE SCALE GENOMIC DNA]</scope>
    <source>
        <strain evidence="6 7">1000</strain>
    </source>
</reference>
<evidence type="ECO:0000259" key="3">
    <source>
        <dbReference type="Pfam" id="PF07198"/>
    </source>
</evidence>
<dbReference type="EMBL" id="QOKT01000006">
    <property type="protein sequence ID" value="RCJ01350.1"/>
    <property type="molecule type" value="Genomic_DNA"/>
</dbReference>
<reference evidence="5 8" key="2">
    <citation type="submission" date="2019-07" db="EMBL/GenBank/DDBJ databases">
        <title>Comparative genomics of three clinical Ureaplasma species: analysis of their core genomes and virulence factors.</title>
        <authorList>
            <person name="Yang T."/>
            <person name="Zhang Y."/>
            <person name="Li X."/>
            <person name="Kong Y."/>
            <person name="Yu H."/>
            <person name="Ruan Z."/>
            <person name="Xie X."/>
            <person name="Zhang J."/>
        </authorList>
    </citation>
    <scope>NUCLEOTIDE SEQUENCE [LARGE SCALE GENOMIC DNA]</scope>
    <source>
        <strain evidence="5 8">132</strain>
    </source>
</reference>
<feature type="domain" description="DUF1410" evidence="3">
    <location>
        <begin position="194"/>
        <end position="264"/>
    </location>
</feature>
<evidence type="ECO:0000256" key="2">
    <source>
        <dbReference type="SAM" id="SignalP"/>
    </source>
</evidence>
<name>A0AAP9D7B0_UREUR</name>